<keyword evidence="9 14" id="KW-0472">Membrane</keyword>
<keyword evidence="16" id="KW-1185">Reference proteome</keyword>
<dbReference type="InterPro" id="IPR044878">
    <property type="entry name" value="UbiA_sf"/>
</dbReference>
<dbReference type="AlphaFoldDB" id="A0A5D3WL42"/>
<dbReference type="PANTHER" id="PTHR43448:SF7">
    <property type="entry name" value="4-HYDROXYBENZOATE SOLANESYLTRANSFERASE"/>
    <property type="match status" value="1"/>
</dbReference>
<evidence type="ECO:0000313" key="15">
    <source>
        <dbReference type="EMBL" id="TYO98975.1"/>
    </source>
</evidence>
<dbReference type="PANTHER" id="PTHR43448">
    <property type="entry name" value="PROTOHEME IX FARNESYLTRANSFERASE, MITOCHONDRIAL"/>
    <property type="match status" value="1"/>
</dbReference>
<evidence type="ECO:0000256" key="8">
    <source>
        <dbReference type="ARBA" id="ARBA00023133"/>
    </source>
</evidence>
<feature type="transmembrane region" description="Helical" evidence="14">
    <location>
        <begin position="118"/>
        <end position="135"/>
    </location>
</feature>
<dbReference type="GO" id="GO:0048034">
    <property type="term" value="P:heme O biosynthetic process"/>
    <property type="evidence" value="ECO:0007669"/>
    <property type="project" value="UniProtKB-UniRule"/>
</dbReference>
<feature type="transmembrane region" description="Helical" evidence="14">
    <location>
        <begin position="32"/>
        <end position="50"/>
    </location>
</feature>
<keyword evidence="7 14" id="KW-1133">Transmembrane helix</keyword>
<evidence type="ECO:0000256" key="4">
    <source>
        <dbReference type="ARBA" id="ARBA00022475"/>
    </source>
</evidence>
<sequence>MSEKSRAQPETAPVGLFRLTAAEWRLLLRPRLLAMVCASALTGALLAPGVQQAAPVLWASLAVGLLGIAGTLLNQVQERHLDARMERTRDRPLATGRVTPAPALLLAVLALLAGVSLLLPSPAALGLGLLALLLYNGIYTPLKPKTAFAILPGALCGALPPLIGWLVAGGSLEQGGILLLAALLAIWQIPHFLLLSLRCRQDYRRAGLPVLADRLDAAGMRRVVAAWVLAATVGTAILAGFGPVRGALVRALLPVLGSWLLYGLWRQIRRGELRPLFVRVNMFMALVLACLLADRLFG</sequence>
<accession>A0A5D3WL42</accession>
<name>A0A5D3WL42_9BACT</name>
<evidence type="ECO:0000256" key="10">
    <source>
        <dbReference type="ARBA" id="ARBA00030253"/>
    </source>
</evidence>
<gene>
    <name evidence="14" type="primary">ctaB</name>
    <name evidence="15" type="ORF">EDC39_10499</name>
</gene>
<dbReference type="HAMAP" id="MF_00154">
    <property type="entry name" value="CyoE_CtaB"/>
    <property type="match status" value="1"/>
</dbReference>
<protein>
    <recommendedName>
        <fullName evidence="11 14">Protoheme IX farnesyltransferase</fullName>
        <ecNumber evidence="3 14">2.5.1.141</ecNumber>
    </recommendedName>
    <alternativeName>
        <fullName evidence="12 14">Heme B farnesyltransferase</fullName>
    </alternativeName>
    <alternativeName>
        <fullName evidence="10 14">Heme O synthase</fullName>
    </alternativeName>
</protein>
<dbReference type="EC" id="2.5.1.141" evidence="3 14"/>
<evidence type="ECO:0000256" key="1">
    <source>
        <dbReference type="ARBA" id="ARBA00004651"/>
    </source>
</evidence>
<keyword evidence="5 14" id="KW-0808">Transferase</keyword>
<feature type="transmembrane region" description="Helical" evidence="14">
    <location>
        <begin position="247"/>
        <end position="265"/>
    </location>
</feature>
<evidence type="ECO:0000256" key="14">
    <source>
        <dbReference type="HAMAP-Rule" id="MF_00154"/>
    </source>
</evidence>
<dbReference type="InterPro" id="IPR006369">
    <property type="entry name" value="Protohaem_IX_farnesylTrfase"/>
</dbReference>
<keyword evidence="6 14" id="KW-0812">Transmembrane</keyword>
<evidence type="ECO:0000256" key="13">
    <source>
        <dbReference type="ARBA" id="ARBA00047690"/>
    </source>
</evidence>
<evidence type="ECO:0000256" key="7">
    <source>
        <dbReference type="ARBA" id="ARBA00022989"/>
    </source>
</evidence>
<comment type="catalytic activity">
    <reaction evidence="13 14">
        <text>heme b + (2E,6E)-farnesyl diphosphate + H2O = Fe(II)-heme o + diphosphate</text>
        <dbReference type="Rhea" id="RHEA:28070"/>
        <dbReference type="ChEBI" id="CHEBI:15377"/>
        <dbReference type="ChEBI" id="CHEBI:33019"/>
        <dbReference type="ChEBI" id="CHEBI:60344"/>
        <dbReference type="ChEBI" id="CHEBI:60530"/>
        <dbReference type="ChEBI" id="CHEBI:175763"/>
        <dbReference type="EC" id="2.5.1.141"/>
    </reaction>
</comment>
<dbReference type="GO" id="GO:0005886">
    <property type="term" value="C:plasma membrane"/>
    <property type="evidence" value="ECO:0007669"/>
    <property type="project" value="UniProtKB-SubCell"/>
</dbReference>
<feature type="transmembrane region" description="Helical" evidence="14">
    <location>
        <begin position="277"/>
        <end position="297"/>
    </location>
</feature>
<comment type="miscellaneous">
    <text evidence="14">Carbon 2 of the heme B porphyrin ring is defined according to the Fischer nomenclature.</text>
</comment>
<dbReference type="PROSITE" id="PS00943">
    <property type="entry name" value="UBIA"/>
    <property type="match status" value="1"/>
</dbReference>
<feature type="transmembrane region" description="Helical" evidence="14">
    <location>
        <begin position="223"/>
        <end position="241"/>
    </location>
</feature>
<dbReference type="Gene3D" id="1.10.357.140">
    <property type="entry name" value="UbiA prenyltransferase"/>
    <property type="match status" value="1"/>
</dbReference>
<evidence type="ECO:0000313" key="16">
    <source>
        <dbReference type="Proteomes" id="UP000324159"/>
    </source>
</evidence>
<dbReference type="GO" id="GO:0008495">
    <property type="term" value="F:protoheme IX farnesyltransferase activity"/>
    <property type="evidence" value="ECO:0007669"/>
    <property type="project" value="UniProtKB-UniRule"/>
</dbReference>
<comment type="similarity">
    <text evidence="14">Belongs to the UbiA prenyltransferase family. Protoheme IX farnesyltransferase subfamily.</text>
</comment>
<organism evidence="15 16">
    <name type="scientific">Geothermobacter ehrlichii</name>
    <dbReference type="NCBI Taxonomy" id="213224"/>
    <lineage>
        <taxon>Bacteria</taxon>
        <taxon>Pseudomonadati</taxon>
        <taxon>Thermodesulfobacteriota</taxon>
        <taxon>Desulfuromonadia</taxon>
        <taxon>Desulfuromonadales</taxon>
        <taxon>Geothermobacteraceae</taxon>
        <taxon>Geothermobacter</taxon>
    </lineage>
</organism>
<evidence type="ECO:0000256" key="3">
    <source>
        <dbReference type="ARBA" id="ARBA00012292"/>
    </source>
</evidence>
<evidence type="ECO:0000256" key="6">
    <source>
        <dbReference type="ARBA" id="ARBA00022692"/>
    </source>
</evidence>
<evidence type="ECO:0000256" key="12">
    <source>
        <dbReference type="ARBA" id="ARBA00042475"/>
    </source>
</evidence>
<feature type="transmembrane region" description="Helical" evidence="14">
    <location>
        <begin position="94"/>
        <end position="112"/>
    </location>
</feature>
<dbReference type="InterPro" id="IPR030470">
    <property type="entry name" value="UbiA_prenylTrfase_CS"/>
</dbReference>
<feature type="transmembrane region" description="Helical" evidence="14">
    <location>
        <begin position="56"/>
        <end position="73"/>
    </location>
</feature>
<dbReference type="UniPathway" id="UPA00834">
    <property type="reaction ID" value="UER00712"/>
</dbReference>
<proteinExistence type="inferred from homology"/>
<reference evidence="15 16" key="1">
    <citation type="submission" date="2019-07" db="EMBL/GenBank/DDBJ databases">
        <title>Genomic Encyclopedia of Type Strains, Phase IV (KMG-IV): sequencing the most valuable type-strain genomes for metagenomic binning, comparative biology and taxonomic classification.</title>
        <authorList>
            <person name="Goeker M."/>
        </authorList>
    </citation>
    <scope>NUCLEOTIDE SEQUENCE [LARGE SCALE GENOMIC DNA]</scope>
    <source>
        <strain evidence="15 16">SS015</strain>
    </source>
</reference>
<comment type="caution">
    <text evidence="15">The sequence shown here is derived from an EMBL/GenBank/DDBJ whole genome shotgun (WGS) entry which is preliminary data.</text>
</comment>
<evidence type="ECO:0000256" key="9">
    <source>
        <dbReference type="ARBA" id="ARBA00023136"/>
    </source>
</evidence>
<dbReference type="RefSeq" id="WP_187426663.1">
    <property type="nucleotide sequence ID" value="NZ_VNIB01000004.1"/>
</dbReference>
<dbReference type="InterPro" id="IPR000537">
    <property type="entry name" value="UbiA_prenyltransferase"/>
</dbReference>
<comment type="function">
    <text evidence="14">Converts heme B (protoheme IX) to heme O by substitution of the vinyl group on carbon 2 of heme B porphyrin ring with a hydroxyethyl farnesyl side group.</text>
</comment>
<comment type="pathway">
    <text evidence="2 14">Porphyrin-containing compound metabolism; heme O biosynthesis; heme O from protoheme: step 1/1.</text>
</comment>
<evidence type="ECO:0000256" key="2">
    <source>
        <dbReference type="ARBA" id="ARBA00004919"/>
    </source>
</evidence>
<dbReference type="EMBL" id="VNIB01000004">
    <property type="protein sequence ID" value="TYO98975.1"/>
    <property type="molecule type" value="Genomic_DNA"/>
</dbReference>
<evidence type="ECO:0000256" key="11">
    <source>
        <dbReference type="ARBA" id="ARBA00040810"/>
    </source>
</evidence>
<feature type="transmembrane region" description="Helical" evidence="14">
    <location>
        <begin position="147"/>
        <end position="168"/>
    </location>
</feature>
<comment type="subcellular location">
    <subcellularLocation>
        <location evidence="1 14">Cell membrane</location>
        <topology evidence="1 14">Multi-pass membrane protein</topology>
    </subcellularLocation>
</comment>
<dbReference type="Pfam" id="PF01040">
    <property type="entry name" value="UbiA"/>
    <property type="match status" value="1"/>
</dbReference>
<feature type="transmembrane region" description="Helical" evidence="14">
    <location>
        <begin position="174"/>
        <end position="195"/>
    </location>
</feature>
<evidence type="ECO:0000256" key="5">
    <source>
        <dbReference type="ARBA" id="ARBA00022679"/>
    </source>
</evidence>
<keyword evidence="8 14" id="KW-0350">Heme biosynthesis</keyword>
<dbReference type="Proteomes" id="UP000324159">
    <property type="component" value="Unassembled WGS sequence"/>
</dbReference>
<keyword evidence="4 14" id="KW-1003">Cell membrane</keyword>